<keyword evidence="1" id="KW-1133">Transmembrane helix</keyword>
<dbReference type="RefSeq" id="WP_353540397.1">
    <property type="nucleotide sequence ID" value="NZ_BAABRN010000001.1"/>
</dbReference>
<proteinExistence type="predicted"/>
<sequence length="68" mass="7399">MSAREGVVVALLGALFALVILALQSLGIGVVLYIIALMFKFISGVVVWDFLKCLAFAVIIRLVMLILY</sequence>
<comment type="caution">
    <text evidence="2">The sequence shown here is derived from an EMBL/GenBank/DDBJ whole genome shotgun (WGS) entry which is preliminary data.</text>
</comment>
<reference evidence="2 3" key="1">
    <citation type="submission" date="2024-02" db="EMBL/GenBank/DDBJ databases">
        <title>Deinococcus xinjiangensis NBRC 107630.</title>
        <authorList>
            <person name="Ichikawa N."/>
            <person name="Katano-Makiyama Y."/>
            <person name="Hidaka K."/>
        </authorList>
    </citation>
    <scope>NUCLEOTIDE SEQUENCE [LARGE SCALE GENOMIC DNA]</scope>
    <source>
        <strain evidence="2 3">NBRC 107630</strain>
    </source>
</reference>
<keyword evidence="1" id="KW-0472">Membrane</keyword>
<evidence type="ECO:0000313" key="2">
    <source>
        <dbReference type="EMBL" id="GAA5500411.1"/>
    </source>
</evidence>
<feature type="transmembrane region" description="Helical" evidence="1">
    <location>
        <begin position="7"/>
        <end position="39"/>
    </location>
</feature>
<evidence type="ECO:0000256" key="1">
    <source>
        <dbReference type="SAM" id="Phobius"/>
    </source>
</evidence>
<protein>
    <submittedName>
        <fullName evidence="2">Uncharacterized protein</fullName>
    </submittedName>
</protein>
<accession>A0ABP9V6U3</accession>
<organism evidence="2 3">
    <name type="scientific">Deinococcus xinjiangensis</name>
    <dbReference type="NCBI Taxonomy" id="457454"/>
    <lineage>
        <taxon>Bacteria</taxon>
        <taxon>Thermotogati</taxon>
        <taxon>Deinococcota</taxon>
        <taxon>Deinococci</taxon>
        <taxon>Deinococcales</taxon>
        <taxon>Deinococcaceae</taxon>
        <taxon>Deinococcus</taxon>
    </lineage>
</organism>
<keyword evidence="3" id="KW-1185">Reference proteome</keyword>
<keyword evidence="1" id="KW-0812">Transmembrane</keyword>
<evidence type="ECO:0000313" key="3">
    <source>
        <dbReference type="Proteomes" id="UP001458946"/>
    </source>
</evidence>
<gene>
    <name evidence="2" type="ORF">Dxin01_00132</name>
</gene>
<dbReference type="Proteomes" id="UP001458946">
    <property type="component" value="Unassembled WGS sequence"/>
</dbReference>
<feature type="transmembrane region" description="Helical" evidence="1">
    <location>
        <begin position="45"/>
        <end position="67"/>
    </location>
</feature>
<name>A0ABP9V6U3_9DEIO</name>
<dbReference type="EMBL" id="BAABRN010000001">
    <property type="protein sequence ID" value="GAA5500411.1"/>
    <property type="molecule type" value="Genomic_DNA"/>
</dbReference>